<name>A0A223V3K8_9FLAO</name>
<dbReference type="PANTHER" id="PTHR48098">
    <property type="entry name" value="ENTEROCHELIN ESTERASE-RELATED"/>
    <property type="match status" value="1"/>
</dbReference>
<dbReference type="InterPro" id="IPR050583">
    <property type="entry name" value="Mycobacterial_A85_antigen"/>
</dbReference>
<dbReference type="SUPFAM" id="SSF81296">
    <property type="entry name" value="E set domains"/>
    <property type="match status" value="1"/>
</dbReference>
<sequence length="400" mass="44445">MNFKNFYLQIFTSALLLTAAPSFGQQANVNLDYNPQKDTEGLIPFSAAVNSPEVHDDRTVTFRVKAPDAKNVELNPGAINTALGKGREPIPFTKGDDGVWSLTIGPLPVDMYSYHFRIDGAQIADPNNTQAAFTAMPPYSTLVVHGDGPAYYDAKNVPHGNVTRHVYHSDVTNGERELYVYTPPGYDSSKEYPVLYLVGGSGELPSNWIYDGRANFIMDNLLAEGKAKPMIIAIPNNQVIHRNHPEHAELTFGIFEKELRNHVIPIVNKNYSTIESPQGRAISGLSMGGRHSMFIGFRSLDLFANFGILSAGDTDAETSLAAFLNNPKVNDKVDYLFVGQGTKEAEGFFNARVKGLVDALNNHNIEHEYYDGGNGGHDWSTWRHLLYYRFLPNLWEDLDN</sequence>
<dbReference type="PANTHER" id="PTHR48098:SF1">
    <property type="entry name" value="DIACYLGLYCEROL ACYLTRANSFERASE_MYCOLYLTRANSFERASE AG85A"/>
    <property type="match status" value="1"/>
</dbReference>
<dbReference type="Proteomes" id="UP000215244">
    <property type="component" value="Chromosome"/>
</dbReference>
<dbReference type="CDD" id="cd11294">
    <property type="entry name" value="E_set_Esterase_like_N"/>
    <property type="match status" value="1"/>
</dbReference>
<gene>
    <name evidence="1" type="ORF">CJ263_04755</name>
</gene>
<accession>A0A223V3K8</accession>
<organism evidence="1 2">
    <name type="scientific">Maribacter cobaltidurans</name>
    <dbReference type="NCBI Taxonomy" id="1178778"/>
    <lineage>
        <taxon>Bacteria</taxon>
        <taxon>Pseudomonadati</taxon>
        <taxon>Bacteroidota</taxon>
        <taxon>Flavobacteriia</taxon>
        <taxon>Flavobacteriales</taxon>
        <taxon>Flavobacteriaceae</taxon>
        <taxon>Maribacter</taxon>
    </lineage>
</organism>
<evidence type="ECO:0000313" key="2">
    <source>
        <dbReference type="Proteomes" id="UP000215244"/>
    </source>
</evidence>
<dbReference type="InterPro" id="IPR014756">
    <property type="entry name" value="Ig_E-set"/>
</dbReference>
<keyword evidence="2" id="KW-1185">Reference proteome</keyword>
<dbReference type="Gene3D" id="3.40.50.1820">
    <property type="entry name" value="alpha/beta hydrolase"/>
    <property type="match status" value="1"/>
</dbReference>
<proteinExistence type="predicted"/>
<dbReference type="GO" id="GO:0016747">
    <property type="term" value="F:acyltransferase activity, transferring groups other than amino-acyl groups"/>
    <property type="evidence" value="ECO:0007669"/>
    <property type="project" value="TreeGrafter"/>
</dbReference>
<dbReference type="Gene3D" id="2.60.40.10">
    <property type="entry name" value="Immunoglobulins"/>
    <property type="match status" value="1"/>
</dbReference>
<dbReference type="InterPro" id="IPR000801">
    <property type="entry name" value="Esterase-like"/>
</dbReference>
<dbReference type="RefSeq" id="WP_094996204.1">
    <property type="nucleotide sequence ID" value="NZ_BMJL01000001.1"/>
</dbReference>
<dbReference type="Pfam" id="PF00756">
    <property type="entry name" value="Esterase"/>
    <property type="match status" value="1"/>
</dbReference>
<reference evidence="1 2" key="1">
    <citation type="submission" date="2017-08" db="EMBL/GenBank/DDBJ databases">
        <title>The complete genome sequence of Maribacter sp. B1, isolated from deep-sea sediment.</title>
        <authorList>
            <person name="Wu Y.-H."/>
            <person name="Cheng H."/>
            <person name="Xu X.-W."/>
        </authorList>
    </citation>
    <scope>NUCLEOTIDE SEQUENCE [LARGE SCALE GENOMIC DNA]</scope>
    <source>
        <strain evidence="1 2">B1</strain>
    </source>
</reference>
<protein>
    <submittedName>
        <fullName evidence="1">Esterase</fullName>
    </submittedName>
</protein>
<dbReference type="OrthoDB" id="9803578at2"/>
<dbReference type="EMBL" id="CP022957">
    <property type="protein sequence ID" value="ASV29578.1"/>
    <property type="molecule type" value="Genomic_DNA"/>
</dbReference>
<dbReference type="InterPro" id="IPR013783">
    <property type="entry name" value="Ig-like_fold"/>
</dbReference>
<dbReference type="InterPro" id="IPR029058">
    <property type="entry name" value="AB_hydrolase_fold"/>
</dbReference>
<evidence type="ECO:0000313" key="1">
    <source>
        <dbReference type="EMBL" id="ASV29578.1"/>
    </source>
</evidence>
<dbReference type="KEGG" id="marb:CJ263_04755"/>
<dbReference type="AlphaFoldDB" id="A0A223V3K8"/>
<dbReference type="SUPFAM" id="SSF53474">
    <property type="entry name" value="alpha/beta-Hydrolases"/>
    <property type="match status" value="1"/>
</dbReference>